<dbReference type="InterPro" id="IPR050347">
    <property type="entry name" value="Bact_Beta-galactosidase"/>
</dbReference>
<comment type="catalytic activity">
    <reaction evidence="1">
        <text>Hydrolysis of terminal non-reducing beta-D-galactose residues in beta-D-galactosides.</text>
        <dbReference type="EC" id="3.2.1.23"/>
    </reaction>
</comment>
<dbReference type="PANTHER" id="PTHR46323">
    <property type="entry name" value="BETA-GALACTOSIDASE"/>
    <property type="match status" value="1"/>
</dbReference>
<dbReference type="Gene3D" id="2.60.40.10">
    <property type="entry name" value="Immunoglobulins"/>
    <property type="match status" value="1"/>
</dbReference>
<dbReference type="PANTHER" id="PTHR46323:SF2">
    <property type="entry name" value="BETA-GALACTOSIDASE"/>
    <property type="match status" value="1"/>
</dbReference>
<keyword evidence="11" id="KW-1185">Reference proteome</keyword>
<proteinExistence type="inferred from homology"/>
<dbReference type="Gene3D" id="3.20.20.80">
    <property type="entry name" value="Glycosidases"/>
    <property type="match status" value="1"/>
</dbReference>
<evidence type="ECO:0000256" key="2">
    <source>
        <dbReference type="ARBA" id="ARBA00007401"/>
    </source>
</evidence>
<evidence type="ECO:0000313" key="10">
    <source>
        <dbReference type="EMBL" id="OQP42919.1"/>
    </source>
</evidence>
<dbReference type="AlphaFoldDB" id="A0A1V9EA00"/>
<dbReference type="SUPFAM" id="SSF51445">
    <property type="entry name" value="(Trans)glycosidases"/>
    <property type="match status" value="1"/>
</dbReference>
<dbReference type="Gene3D" id="2.60.120.260">
    <property type="entry name" value="Galactose-binding domain-like"/>
    <property type="match status" value="1"/>
</dbReference>
<evidence type="ECO:0000256" key="6">
    <source>
        <dbReference type="SAM" id="SignalP"/>
    </source>
</evidence>
<evidence type="ECO:0000256" key="3">
    <source>
        <dbReference type="ARBA" id="ARBA00012756"/>
    </source>
</evidence>
<dbReference type="Gene3D" id="2.60.120.560">
    <property type="entry name" value="Exo-inulinase, domain 1"/>
    <property type="match status" value="1"/>
</dbReference>
<dbReference type="SUPFAM" id="SSF49303">
    <property type="entry name" value="beta-Galactosidase/glucuronidase domain"/>
    <property type="match status" value="1"/>
</dbReference>
<comment type="similarity">
    <text evidence="2">Belongs to the glycosyl hydrolase 2 family.</text>
</comment>
<feature type="chain" id="PRO_5010700495" description="beta-galactosidase" evidence="6">
    <location>
        <begin position="19"/>
        <end position="1202"/>
    </location>
</feature>
<evidence type="ECO:0000259" key="8">
    <source>
        <dbReference type="Pfam" id="PF02836"/>
    </source>
</evidence>
<dbReference type="OrthoDB" id="9801077at2"/>
<dbReference type="RefSeq" id="WP_081203332.1">
    <property type="nucleotide sequence ID" value="NZ_FOCZ01000005.1"/>
</dbReference>
<dbReference type="GO" id="GO:0009341">
    <property type="term" value="C:beta-galactosidase complex"/>
    <property type="evidence" value="ECO:0007669"/>
    <property type="project" value="TreeGrafter"/>
</dbReference>
<dbReference type="InterPro" id="IPR036156">
    <property type="entry name" value="Beta-gal/glucu_dom_sf"/>
</dbReference>
<dbReference type="EMBL" id="LVXG01000056">
    <property type="protein sequence ID" value="OQP42919.1"/>
    <property type="molecule type" value="Genomic_DNA"/>
</dbReference>
<comment type="caution">
    <text evidence="10">The sequence shown here is derived from an EMBL/GenBank/DDBJ whole genome shotgun (WGS) entry which is preliminary data.</text>
</comment>
<reference evidence="11" key="1">
    <citation type="submission" date="2016-04" db="EMBL/GenBank/DDBJ databases">
        <authorList>
            <person name="Chen L."/>
            <person name="Zhuang W."/>
            <person name="Wang G."/>
        </authorList>
    </citation>
    <scope>NUCLEOTIDE SEQUENCE [LARGE SCALE GENOMIC DNA]</scope>
    <source>
        <strain evidence="11">17621</strain>
    </source>
</reference>
<dbReference type="InterPro" id="IPR013783">
    <property type="entry name" value="Ig-like_fold"/>
</dbReference>
<dbReference type="GO" id="GO:0005990">
    <property type="term" value="P:lactose catabolic process"/>
    <property type="evidence" value="ECO:0007669"/>
    <property type="project" value="TreeGrafter"/>
</dbReference>
<feature type="domain" description="Beta-mannosidase-like galactose-binding" evidence="9">
    <location>
        <begin position="301"/>
        <end position="398"/>
    </location>
</feature>
<dbReference type="GO" id="GO:0004565">
    <property type="term" value="F:beta-galactosidase activity"/>
    <property type="evidence" value="ECO:0007669"/>
    <property type="project" value="UniProtKB-EC"/>
</dbReference>
<dbReference type="InterPro" id="IPR006102">
    <property type="entry name" value="Ig-like_GH2"/>
</dbReference>
<dbReference type="SUPFAM" id="SSF49785">
    <property type="entry name" value="Galactose-binding domain-like"/>
    <property type="match status" value="1"/>
</dbReference>
<dbReference type="Pfam" id="PF00703">
    <property type="entry name" value="Glyco_hydro_2"/>
    <property type="match status" value="1"/>
</dbReference>
<evidence type="ECO:0000259" key="7">
    <source>
        <dbReference type="Pfam" id="PF00703"/>
    </source>
</evidence>
<accession>A0A1V9EA00</accession>
<dbReference type="InterPro" id="IPR008979">
    <property type="entry name" value="Galactose-bd-like_sf"/>
</dbReference>
<protein>
    <recommendedName>
        <fullName evidence="3">beta-galactosidase</fullName>
        <ecNumber evidence="3">3.2.1.23</ecNumber>
    </recommendedName>
</protein>
<sequence length="1202" mass="136251">MKKLVVSLLLLSCIHANSQTGFALVEQFNSQPTFYEKTGRGTCKLTNGILSTQEAYASFGTAQWTNYAITFKARSQAGKEEVQIWAGFREYNRNDRYVIGLRGGLQNNLYLSRMGYMGTDEFLALRPLDFHPVANTWYTFRIEVCDNRIRVFLNNETLPRIDVTDKNSRLAPSGKVILGGGWLPTDYDDLAVKELPDDYFKNIPRKEYSSPQIDKEKKRVTERKAYQAMAINKLSGARTTVSLNGQWLFMPVYELANEQDAVSPSVGDKNWHSMHVPDFWNPIRIWLHGETFGPHSKGVSDVYYRKETERCENYTFDYQKTNAAWYRQWIELPAGIQDKETELAFDAVSKVAEVWINGSLAGKHTGMFGDFKVNGKGLFKPGKNLVAVKVIRDYVKDVKDANKVIDVAVSVEVTNKMLKDLAHGFYGNDPAGIWQPVSLVITDPLKIKDVFIQPSLTGATFDITIANTSKQDKTFSIATNIADKKGSLLYKGDALPQTVLHAGEEKKLTYSVKDLKPLLWSPQTPNLYDFTFSVLQSGRIIDSTVICSGFRTFESKNGYFWLNGKQYWLRGGNQTPFALAPNDRELADRFYEVMKAGNMEVTRTHTAPYNELWMDAADRKGIGVSFEGTWPWLMLASSMPDRSLIDLWADEFMDMLKKFRNHPSLLFWTVNNEMKFYDNEPDLARAKEKMTIISEVVKRMRAVDPTRPMCFDSNYKRKGKAKRFGDDFMSGIDDGDIDDVHSYINWYDYNIFKMFNGEFQQENWTAGRPLISQEMSTGYPNGETGHPTRFYTLVHQTPQSLIGDLAYEYNNPAYFLEAQSFITGELAEALRRSNDKAAGFIHFALLTWFRSVYDAKKIEPYPAYYAMQRAMQPILVSAELWGRHFYEGAPLPVRICVANDRTEGTELAASVLEWKLVGEDGKLLQSGTQPVNPVAYYGREWVTPPITLPANLPQERVNAKLLLSLKEKGKEVSANEYKLVLARKEWNAATGTRKIVLVDRCNLQPVFDFLNLRYTAATDVNAALQQTADVYVLAGIDSADLNNEQLQRVRSLVAKGGKLLLLNGPSLAKALYPEYIRGWFKPTEGEIVNMDIPESPVFDGLALMDLRYFNNNKREIPTVCNSVLKVNRAANVELLAKHIRIHGYINGEMPERAKHMETIQGTTIMTIKDNGKAMVSTMSLEKGATDPVAGKLLVNMLNYLMQ</sequence>
<evidence type="ECO:0000259" key="9">
    <source>
        <dbReference type="Pfam" id="PF22666"/>
    </source>
</evidence>
<evidence type="ECO:0000256" key="5">
    <source>
        <dbReference type="ARBA" id="ARBA00023295"/>
    </source>
</evidence>
<dbReference type="Pfam" id="PF22666">
    <property type="entry name" value="Glyco_hydro_2_N2"/>
    <property type="match status" value="1"/>
</dbReference>
<evidence type="ECO:0000313" key="11">
    <source>
        <dbReference type="Proteomes" id="UP000192610"/>
    </source>
</evidence>
<name>A0A1V9EA00_9BACT</name>
<dbReference type="InterPro" id="IPR017853">
    <property type="entry name" value="GH"/>
</dbReference>
<feature type="domain" description="Glycoside hydrolase family 2 immunoglobulin-like beta-sandwich" evidence="7">
    <location>
        <begin position="446"/>
        <end position="551"/>
    </location>
</feature>
<dbReference type="InterPro" id="IPR006103">
    <property type="entry name" value="Glyco_hydro_2_cat"/>
</dbReference>
<dbReference type="InterPro" id="IPR054593">
    <property type="entry name" value="Beta-mannosidase-like_N2"/>
</dbReference>
<keyword evidence="6" id="KW-0732">Signal</keyword>
<gene>
    <name evidence="10" type="ORF">A4H97_12260</name>
</gene>
<feature type="signal peptide" evidence="6">
    <location>
        <begin position="1"/>
        <end position="18"/>
    </location>
</feature>
<evidence type="ECO:0000256" key="4">
    <source>
        <dbReference type="ARBA" id="ARBA00022801"/>
    </source>
</evidence>
<dbReference type="EC" id="3.2.1.23" evidence="3"/>
<dbReference type="Proteomes" id="UP000192610">
    <property type="component" value="Unassembled WGS sequence"/>
</dbReference>
<dbReference type="Pfam" id="PF02836">
    <property type="entry name" value="Glyco_hydro_2_C"/>
    <property type="match status" value="1"/>
</dbReference>
<evidence type="ECO:0000256" key="1">
    <source>
        <dbReference type="ARBA" id="ARBA00001412"/>
    </source>
</evidence>
<dbReference type="STRING" id="354355.SAMN05660816_03119"/>
<keyword evidence="4 10" id="KW-0378">Hydrolase</keyword>
<organism evidence="10 11">
    <name type="scientific">Niastella yeongjuensis</name>
    <dbReference type="NCBI Taxonomy" id="354355"/>
    <lineage>
        <taxon>Bacteria</taxon>
        <taxon>Pseudomonadati</taxon>
        <taxon>Bacteroidota</taxon>
        <taxon>Chitinophagia</taxon>
        <taxon>Chitinophagales</taxon>
        <taxon>Chitinophagaceae</taxon>
        <taxon>Niastella</taxon>
    </lineage>
</organism>
<feature type="domain" description="Glycoside hydrolase family 2 catalytic" evidence="8">
    <location>
        <begin position="556"/>
        <end position="786"/>
    </location>
</feature>
<keyword evidence="5" id="KW-0326">Glycosidase</keyword>